<organism evidence="2 3">
    <name type="scientific">Prymnesium parvum</name>
    <name type="common">Toxic golden alga</name>
    <dbReference type="NCBI Taxonomy" id="97485"/>
    <lineage>
        <taxon>Eukaryota</taxon>
        <taxon>Haptista</taxon>
        <taxon>Haptophyta</taxon>
        <taxon>Prymnesiophyceae</taxon>
        <taxon>Prymnesiales</taxon>
        <taxon>Prymnesiaceae</taxon>
        <taxon>Prymnesium</taxon>
    </lineage>
</organism>
<protein>
    <recommendedName>
        <fullName evidence="4">Nucleotide-diphospho-sugar transferase domain-containing protein</fullName>
    </recommendedName>
</protein>
<accession>A0AB34IFF4</accession>
<reference evidence="2 3" key="1">
    <citation type="journal article" date="2024" name="Science">
        <title>Giant polyketide synthase enzymes in the biosynthesis of giant marine polyether toxins.</title>
        <authorList>
            <person name="Fallon T.R."/>
            <person name="Shende V.V."/>
            <person name="Wierzbicki I.H."/>
            <person name="Pendleton A.L."/>
            <person name="Watervoot N.F."/>
            <person name="Auber R.P."/>
            <person name="Gonzalez D.J."/>
            <person name="Wisecaver J.H."/>
            <person name="Moore B.S."/>
        </authorList>
    </citation>
    <scope>NUCLEOTIDE SEQUENCE [LARGE SCALE GENOMIC DNA]</scope>
    <source>
        <strain evidence="2 3">12B1</strain>
    </source>
</reference>
<dbReference type="Proteomes" id="UP001515480">
    <property type="component" value="Unassembled WGS sequence"/>
</dbReference>
<keyword evidence="1" id="KW-0472">Membrane</keyword>
<sequence length="753" mass="82185">MVSPWSRPLRANLLWCAAGILLGYYFAGPALEALLRPSLAPVRIHYPILQLRTPRNASAAPPAELLATAFEPLARRFAWEAAGGGGGRRRFPLLRVEGGGGEGEEGGGEAAYDLDEAEGLRRAVREVGVGGEVVLFTSDWSGARAAVNLALQLRELEIRQHLVLADAKATCERLHATWPWLACGWSRGLDGFEKRYASSQSAAQLKLWQLWSAKWLVMARLVELRVNVLGLDTDMMLLANPYEELHSPLLAPFTMVLPPEGSRVNLGFLYVRGKSAQPFGGAVSVLWDVVRRLRLFLEDYTLTNAKGRASMMGLWDQGLFTDALVSAMRAEHVYPYTYLQAAPRTRLWADIGWPPASLSEANISKLHAVPWRRRFDHFRPANRMPPEGHPQRLQWEREKQVFEWHSLTPLPPLAALRRGRAAINSPGFLDPSALSPNASRLELAAATPDWLYCLVGRWAITAGYPSLRPPLCSVLHLVETRAAFGVPSASKANRPYAMAAFGHFHLAARTPPPRRVLRLAPLVWRRVAAHASLRPLLAALQLLAVAAAVSGRAPLVPSVPCGSAWIERHPMSLAGVADDYILQLRRRDGTGELQCHLAMGGTKCTLPTVLPAWYSDAILPASAFPSATRADHPTAAAPPEDAAATPLRASLSTSAYNATPPSALPAGCASSKRIHLHRLVAALRAAPPHARLVELSLDGPLPRCPARLDTSPLSPEEMARLRALRRACGGFFAEPTADGPHRRRLRRKAARGA</sequence>
<proteinExistence type="predicted"/>
<evidence type="ECO:0000256" key="1">
    <source>
        <dbReference type="SAM" id="Phobius"/>
    </source>
</evidence>
<keyword evidence="3" id="KW-1185">Reference proteome</keyword>
<dbReference type="EMBL" id="JBGBPQ010000028">
    <property type="protein sequence ID" value="KAL1496723.1"/>
    <property type="molecule type" value="Genomic_DNA"/>
</dbReference>
<comment type="caution">
    <text evidence="2">The sequence shown here is derived from an EMBL/GenBank/DDBJ whole genome shotgun (WGS) entry which is preliminary data.</text>
</comment>
<keyword evidence="1" id="KW-1133">Transmembrane helix</keyword>
<name>A0AB34IFF4_PRYPA</name>
<keyword evidence="1" id="KW-0812">Transmembrane</keyword>
<gene>
    <name evidence="2" type="ORF">AB1Y20_014316</name>
</gene>
<evidence type="ECO:0000313" key="2">
    <source>
        <dbReference type="EMBL" id="KAL1496723.1"/>
    </source>
</evidence>
<feature type="transmembrane region" description="Helical" evidence="1">
    <location>
        <begin position="12"/>
        <end position="31"/>
    </location>
</feature>
<dbReference type="AlphaFoldDB" id="A0AB34IFF4"/>
<evidence type="ECO:0008006" key="4">
    <source>
        <dbReference type="Google" id="ProtNLM"/>
    </source>
</evidence>
<evidence type="ECO:0000313" key="3">
    <source>
        <dbReference type="Proteomes" id="UP001515480"/>
    </source>
</evidence>